<reference evidence="3 4" key="1">
    <citation type="submission" date="2024-02" db="EMBL/GenBank/DDBJ databases">
        <authorList>
            <person name="Chen Y."/>
            <person name="Shah S."/>
            <person name="Dougan E. K."/>
            <person name="Thang M."/>
            <person name="Chan C."/>
        </authorList>
    </citation>
    <scope>NUCLEOTIDE SEQUENCE [LARGE SCALE GENOMIC DNA]</scope>
</reference>
<feature type="compositionally biased region" description="Acidic residues" evidence="1">
    <location>
        <begin position="317"/>
        <end position="346"/>
    </location>
</feature>
<dbReference type="InterPro" id="IPR032710">
    <property type="entry name" value="NTF2-like_dom_sf"/>
</dbReference>
<evidence type="ECO:0000256" key="1">
    <source>
        <dbReference type="SAM" id="MobiDB-lite"/>
    </source>
</evidence>
<dbReference type="Proteomes" id="UP001642464">
    <property type="component" value="Unassembled WGS sequence"/>
</dbReference>
<feature type="region of interest" description="Disordered" evidence="1">
    <location>
        <begin position="306"/>
        <end position="346"/>
    </location>
</feature>
<evidence type="ECO:0000259" key="2">
    <source>
        <dbReference type="PROSITE" id="PS50151"/>
    </source>
</evidence>
<sequence length="426" mass="47340">MAPSGMRSLRLGVAALVAASQLHGRSFTTFVQSIAAPLRALPHAPEQGAPQLGTSLGSKGSHATLAACMVAAAFGRQFRTRRRAEDGDVRSSDKARKVEKSLTDEVVEEMDRKMVECAQAGDFTGAARLRDKLCSSQLEDEGTVLQANVEFYASFSQRDLERMKACWFPSALAQCIHPYDKMLNGCSEISESFRRLFEESKTKSRIVPDEVKVSLRGATAVVTCQEKVVLKQRIQSILLTTHVFRRAAQGKWLLMHRHASTPPGDDESVGAWNARLQQLMRAAQTLGPGTSQFVINAANPIYDDDGDGPFGISGRLDDEDLSPDDDESDEPHDSDDEIYVEEEDDMEDARDAWRSLRKLARDRVISRGDKVLLLAEMTQNPGESIVEKAHRLLLRDVPDAEEKDAWEDFGELISFQVKRMQTSENR</sequence>
<dbReference type="InterPro" id="IPR001943">
    <property type="entry name" value="UVR_dom"/>
</dbReference>
<name>A0ABP0ILK0_9DINO</name>
<dbReference type="Gene3D" id="3.10.450.50">
    <property type="match status" value="1"/>
</dbReference>
<dbReference type="SUPFAM" id="SSF54427">
    <property type="entry name" value="NTF2-like"/>
    <property type="match status" value="1"/>
</dbReference>
<keyword evidence="4" id="KW-1185">Reference proteome</keyword>
<dbReference type="PANTHER" id="PTHR34957:SF1">
    <property type="entry name" value="NUCLEAR TRANSPORT FACTOR 2 (NTF2) FAMILY PROTEIN"/>
    <property type="match status" value="1"/>
</dbReference>
<dbReference type="SUPFAM" id="SSF46600">
    <property type="entry name" value="C-terminal UvrC-binding domain of UvrB"/>
    <property type="match status" value="1"/>
</dbReference>
<dbReference type="InterPro" id="IPR036876">
    <property type="entry name" value="UVR_dom_sf"/>
</dbReference>
<comment type="caution">
    <text evidence="3">The sequence shown here is derived from an EMBL/GenBank/DDBJ whole genome shotgun (WGS) entry which is preliminary data.</text>
</comment>
<evidence type="ECO:0000313" key="4">
    <source>
        <dbReference type="Proteomes" id="UP001642464"/>
    </source>
</evidence>
<dbReference type="PANTHER" id="PTHR34957">
    <property type="entry name" value="NUCLEAR TRANSPORT FACTOR 2 (NTF2) FAMILY PROTEIN"/>
    <property type="match status" value="1"/>
</dbReference>
<accession>A0ABP0ILK0</accession>
<protein>
    <submittedName>
        <fullName evidence="3">SnoaL-like domain-containing protein</fullName>
    </submittedName>
</protein>
<dbReference type="Pfam" id="PF13474">
    <property type="entry name" value="SnoaL_3"/>
    <property type="match status" value="1"/>
</dbReference>
<dbReference type="PROSITE" id="PS50151">
    <property type="entry name" value="UVR"/>
    <property type="match status" value="1"/>
</dbReference>
<feature type="domain" description="UVR" evidence="2">
    <location>
        <begin position="104"/>
        <end position="139"/>
    </location>
</feature>
<organism evidence="3 4">
    <name type="scientific">Durusdinium trenchii</name>
    <dbReference type="NCBI Taxonomy" id="1381693"/>
    <lineage>
        <taxon>Eukaryota</taxon>
        <taxon>Sar</taxon>
        <taxon>Alveolata</taxon>
        <taxon>Dinophyceae</taxon>
        <taxon>Suessiales</taxon>
        <taxon>Symbiodiniaceae</taxon>
        <taxon>Durusdinium</taxon>
    </lineage>
</organism>
<dbReference type="InterPro" id="IPR037401">
    <property type="entry name" value="SnoaL-like"/>
</dbReference>
<evidence type="ECO:0000313" key="3">
    <source>
        <dbReference type="EMBL" id="CAK9002289.1"/>
    </source>
</evidence>
<proteinExistence type="predicted"/>
<dbReference type="EMBL" id="CAXAMM010004069">
    <property type="protein sequence ID" value="CAK9002289.1"/>
    <property type="molecule type" value="Genomic_DNA"/>
</dbReference>
<gene>
    <name evidence="3" type="ORF">SCF082_LOCUS7275</name>
</gene>